<accession>A0AAV4EWK9</accession>
<comment type="caution">
    <text evidence="1">The sequence shown here is derived from an EMBL/GenBank/DDBJ whole genome shotgun (WGS) entry which is preliminary data.</text>
</comment>
<dbReference type="Proteomes" id="UP000762676">
    <property type="component" value="Unassembled WGS sequence"/>
</dbReference>
<sequence length="160" mass="18379">MHPQWLSGGFYSGPGWNREDYLVCKRCTYQGANTILHNSQGSTGPCSSYYSCCDPTQLPCSGCRYNYCLKAHQDWTDFHCKVDDTIPLVVPISNHRTTQFVVCETDPQPVNAVGTAHNFEDKMNEKPVEPHVNRKSRLRCQNAFKLKCWRSNLRLPNWFS</sequence>
<organism evidence="1 2">
    <name type="scientific">Elysia marginata</name>
    <dbReference type="NCBI Taxonomy" id="1093978"/>
    <lineage>
        <taxon>Eukaryota</taxon>
        <taxon>Metazoa</taxon>
        <taxon>Spiralia</taxon>
        <taxon>Lophotrochozoa</taxon>
        <taxon>Mollusca</taxon>
        <taxon>Gastropoda</taxon>
        <taxon>Heterobranchia</taxon>
        <taxon>Euthyneura</taxon>
        <taxon>Panpulmonata</taxon>
        <taxon>Sacoglossa</taxon>
        <taxon>Placobranchoidea</taxon>
        <taxon>Plakobranchidae</taxon>
        <taxon>Elysia</taxon>
    </lineage>
</organism>
<reference evidence="1 2" key="1">
    <citation type="journal article" date="2021" name="Elife">
        <title>Chloroplast acquisition without the gene transfer in kleptoplastic sea slugs, Plakobranchus ocellatus.</title>
        <authorList>
            <person name="Maeda T."/>
            <person name="Takahashi S."/>
            <person name="Yoshida T."/>
            <person name="Shimamura S."/>
            <person name="Takaki Y."/>
            <person name="Nagai Y."/>
            <person name="Toyoda A."/>
            <person name="Suzuki Y."/>
            <person name="Arimoto A."/>
            <person name="Ishii H."/>
            <person name="Satoh N."/>
            <person name="Nishiyama T."/>
            <person name="Hasebe M."/>
            <person name="Maruyama T."/>
            <person name="Minagawa J."/>
            <person name="Obokata J."/>
            <person name="Shigenobu S."/>
        </authorList>
    </citation>
    <scope>NUCLEOTIDE SEQUENCE [LARGE SCALE GENOMIC DNA]</scope>
</reference>
<evidence type="ECO:0000313" key="2">
    <source>
        <dbReference type="Proteomes" id="UP000762676"/>
    </source>
</evidence>
<dbReference type="AlphaFoldDB" id="A0AAV4EWK9"/>
<name>A0AAV4EWK9_9GAST</name>
<protein>
    <submittedName>
        <fullName evidence="1">Uncharacterized protein</fullName>
    </submittedName>
</protein>
<dbReference type="EMBL" id="BMAT01000385">
    <property type="protein sequence ID" value="GFR65398.1"/>
    <property type="molecule type" value="Genomic_DNA"/>
</dbReference>
<keyword evidence="2" id="KW-1185">Reference proteome</keyword>
<evidence type="ECO:0000313" key="1">
    <source>
        <dbReference type="EMBL" id="GFR65398.1"/>
    </source>
</evidence>
<gene>
    <name evidence="1" type="ORF">ElyMa_000202500</name>
</gene>
<proteinExistence type="predicted"/>